<proteinExistence type="predicted"/>
<comment type="caution">
    <text evidence="2">The sequence shown here is derived from an EMBL/GenBank/DDBJ whole genome shotgun (WGS) entry which is preliminary data.</text>
</comment>
<feature type="compositionally biased region" description="Gly residues" evidence="1">
    <location>
        <begin position="136"/>
        <end position="167"/>
    </location>
</feature>
<dbReference type="Proteomes" id="UP001175353">
    <property type="component" value="Unassembled WGS sequence"/>
</dbReference>
<feature type="region of interest" description="Disordered" evidence="1">
    <location>
        <begin position="28"/>
        <end position="48"/>
    </location>
</feature>
<sequence>MVSFWKSAFLVNGGGSADYERQAFVRRRDKKGKQSEMPREWEYSGASQNSMGSAFSSYPSAFDWQMQLNMLQPMQIPGGSASGMSPGEAAGMPNFGGAGGGGGLNSPQLNGSMLSGSMGGLSGPSDPPSSGAIGMPFGGDGGGMHGGMGGLGGNGMPLGDGGPGMGGGLGMGGGPGMRGGPGMGGGMRGFGGGGL</sequence>
<keyword evidence="3" id="KW-1185">Reference proteome</keyword>
<dbReference type="EMBL" id="JAUJLE010000090">
    <property type="protein sequence ID" value="KAK0985818.1"/>
    <property type="molecule type" value="Genomic_DNA"/>
</dbReference>
<evidence type="ECO:0000313" key="3">
    <source>
        <dbReference type="Proteomes" id="UP001175353"/>
    </source>
</evidence>
<organism evidence="2 3">
    <name type="scientific">Friedmanniomyces endolithicus</name>
    <dbReference type="NCBI Taxonomy" id="329885"/>
    <lineage>
        <taxon>Eukaryota</taxon>
        <taxon>Fungi</taxon>
        <taxon>Dikarya</taxon>
        <taxon>Ascomycota</taxon>
        <taxon>Pezizomycotina</taxon>
        <taxon>Dothideomycetes</taxon>
        <taxon>Dothideomycetidae</taxon>
        <taxon>Mycosphaerellales</taxon>
        <taxon>Teratosphaeriaceae</taxon>
        <taxon>Friedmanniomyces</taxon>
    </lineage>
</organism>
<accession>A0AAN6KJH0</accession>
<protein>
    <submittedName>
        <fullName evidence="2">Uncharacterized protein</fullName>
    </submittedName>
</protein>
<name>A0AAN6KJH0_9PEZI</name>
<dbReference type="AlphaFoldDB" id="A0AAN6KJH0"/>
<evidence type="ECO:0000313" key="2">
    <source>
        <dbReference type="EMBL" id="KAK0985818.1"/>
    </source>
</evidence>
<reference evidence="2" key="1">
    <citation type="submission" date="2023-06" db="EMBL/GenBank/DDBJ databases">
        <title>Black Yeasts Isolated from many extreme environments.</title>
        <authorList>
            <person name="Coleine C."/>
            <person name="Stajich J.E."/>
            <person name="Selbmann L."/>
        </authorList>
    </citation>
    <scope>NUCLEOTIDE SEQUENCE</scope>
    <source>
        <strain evidence="2">CCFEE 5200</strain>
    </source>
</reference>
<gene>
    <name evidence="2" type="ORF">LTR91_010400</name>
</gene>
<feature type="compositionally biased region" description="Basic and acidic residues" evidence="1">
    <location>
        <begin position="32"/>
        <end position="42"/>
    </location>
</feature>
<feature type="region of interest" description="Disordered" evidence="1">
    <location>
        <begin position="79"/>
        <end position="167"/>
    </location>
</feature>
<feature type="compositionally biased region" description="Gly residues" evidence="1">
    <location>
        <begin position="94"/>
        <end position="104"/>
    </location>
</feature>
<evidence type="ECO:0000256" key="1">
    <source>
        <dbReference type="SAM" id="MobiDB-lite"/>
    </source>
</evidence>